<dbReference type="EMBL" id="CP003837">
    <property type="protein sequence ID" value="AGH42530.1"/>
    <property type="molecule type" value="Genomic_DNA"/>
</dbReference>
<dbReference type="InterPro" id="IPR036890">
    <property type="entry name" value="HATPase_C_sf"/>
</dbReference>
<reference evidence="1 2" key="1">
    <citation type="journal article" date="2013" name="Genome Announc.">
        <title>Complete Genome Sequence of Glaciecola psychrophila Strain 170T.</title>
        <authorList>
            <person name="Yin J."/>
            <person name="Chen J."/>
            <person name="Liu G."/>
            <person name="Yu Y."/>
            <person name="Song L."/>
            <person name="Wang X."/>
            <person name="Qu X."/>
        </authorList>
    </citation>
    <scope>NUCLEOTIDE SEQUENCE [LARGE SCALE GENOMIC DNA]</scope>
    <source>
        <strain evidence="1 2">170</strain>
    </source>
</reference>
<evidence type="ECO:0000313" key="1">
    <source>
        <dbReference type="EMBL" id="AGH42530.1"/>
    </source>
</evidence>
<gene>
    <name evidence="1" type="ORF">C427_0420</name>
</gene>
<dbReference type="AlphaFoldDB" id="K7AYI1"/>
<dbReference type="HOGENOM" id="CLU_3138779_0_0_6"/>
<organism evidence="1 2">
    <name type="scientific">Paraglaciecola psychrophila 170</name>
    <dbReference type="NCBI Taxonomy" id="1129794"/>
    <lineage>
        <taxon>Bacteria</taxon>
        <taxon>Pseudomonadati</taxon>
        <taxon>Pseudomonadota</taxon>
        <taxon>Gammaproteobacteria</taxon>
        <taxon>Alteromonadales</taxon>
        <taxon>Alteromonadaceae</taxon>
        <taxon>Paraglaciecola</taxon>
    </lineage>
</organism>
<dbReference type="KEGG" id="gps:C427_0420"/>
<protein>
    <recommendedName>
        <fullName evidence="3">Histidine kinase</fullName>
    </recommendedName>
</protein>
<dbReference type="Proteomes" id="UP000011864">
    <property type="component" value="Chromosome"/>
</dbReference>
<dbReference type="OrthoDB" id="2521613at2"/>
<dbReference type="SUPFAM" id="SSF55874">
    <property type="entry name" value="ATPase domain of HSP90 chaperone/DNA topoisomerase II/histidine kinase"/>
    <property type="match status" value="1"/>
</dbReference>
<accession>K7AYI1</accession>
<evidence type="ECO:0000313" key="2">
    <source>
        <dbReference type="Proteomes" id="UP000011864"/>
    </source>
</evidence>
<evidence type="ECO:0008006" key="3">
    <source>
        <dbReference type="Google" id="ProtNLM"/>
    </source>
</evidence>
<dbReference type="Gene3D" id="3.30.565.10">
    <property type="entry name" value="Histidine kinase-like ATPase, C-terminal domain"/>
    <property type="match status" value="1"/>
</dbReference>
<dbReference type="PATRIC" id="fig|1129794.4.peg.415"/>
<dbReference type="STRING" id="1129794.C427_0420"/>
<keyword evidence="2" id="KW-1185">Reference proteome</keyword>
<sequence>MSKQSISKLFAPFYTSKRDQGGSSLGASRVYSEAIQRLGGHITTSSEVG</sequence>
<proteinExistence type="predicted"/>
<name>K7AYI1_9ALTE</name>